<proteinExistence type="predicted"/>
<dbReference type="AlphaFoldDB" id="A0A024FWR4"/>
<protein>
    <submittedName>
        <fullName evidence="2">Uncharacterized protein</fullName>
    </submittedName>
</protein>
<dbReference type="Proteomes" id="UP000053237">
    <property type="component" value="Unassembled WGS sequence"/>
</dbReference>
<gene>
    <name evidence="2" type="ORF">BN9_132040</name>
</gene>
<dbReference type="InParanoid" id="A0A024FWR4"/>
<accession>A0A024FWR4</accession>
<keyword evidence="1" id="KW-1133">Transmembrane helix</keyword>
<feature type="transmembrane region" description="Helical" evidence="1">
    <location>
        <begin position="9"/>
        <end position="31"/>
    </location>
</feature>
<name>A0A024FWR4_9STRA</name>
<keyword evidence="1" id="KW-0812">Transmembrane</keyword>
<keyword evidence="1" id="KW-0472">Membrane</keyword>
<organism evidence="2 3">
    <name type="scientific">Albugo candida</name>
    <dbReference type="NCBI Taxonomy" id="65357"/>
    <lineage>
        <taxon>Eukaryota</taxon>
        <taxon>Sar</taxon>
        <taxon>Stramenopiles</taxon>
        <taxon>Oomycota</taxon>
        <taxon>Peronosporomycetes</taxon>
        <taxon>Albuginales</taxon>
        <taxon>Albuginaceae</taxon>
        <taxon>Albugo</taxon>
    </lineage>
</organism>
<keyword evidence="3" id="KW-1185">Reference proteome</keyword>
<evidence type="ECO:0000313" key="2">
    <source>
        <dbReference type="EMBL" id="CCI11618.1"/>
    </source>
</evidence>
<reference evidence="2 3" key="1">
    <citation type="submission" date="2012-05" db="EMBL/GenBank/DDBJ databases">
        <title>Recombination and specialization in a pathogen metapopulation.</title>
        <authorList>
            <person name="Gardiner A."/>
            <person name="Kemen E."/>
            <person name="Schultz-Larsen T."/>
            <person name="MacLean D."/>
            <person name="Van Oosterhout C."/>
            <person name="Jones J.D.G."/>
        </authorList>
    </citation>
    <scope>NUCLEOTIDE SEQUENCE [LARGE SCALE GENOMIC DNA]</scope>
    <source>
        <strain evidence="2 3">Ac Nc2</strain>
    </source>
</reference>
<evidence type="ECO:0000256" key="1">
    <source>
        <dbReference type="SAM" id="Phobius"/>
    </source>
</evidence>
<evidence type="ECO:0000313" key="3">
    <source>
        <dbReference type="Proteomes" id="UP000053237"/>
    </source>
</evidence>
<dbReference type="EMBL" id="CAIX01001358">
    <property type="protein sequence ID" value="CCI11618.1"/>
    <property type="molecule type" value="Genomic_DNA"/>
</dbReference>
<sequence>MLILIKQSLWYVSYCILSFLIVLATSSHFYIMKRRLLCDFEAPRRRKMNHRYEDEMLSVRIHSLALTQFVVQDLGPADSNVPPIRKAHWLFHPFGNQFPPRKMVLVLQRYFPDQYH</sequence>
<comment type="caution">
    <text evidence="2">The sequence shown here is derived from an EMBL/GenBank/DDBJ whole genome shotgun (WGS) entry which is preliminary data.</text>
</comment>